<feature type="compositionally biased region" description="Pro residues" evidence="1">
    <location>
        <begin position="717"/>
        <end position="729"/>
    </location>
</feature>
<dbReference type="GO" id="GO:0005096">
    <property type="term" value="F:GTPase activator activity"/>
    <property type="evidence" value="ECO:0007669"/>
    <property type="project" value="InterPro"/>
</dbReference>
<feature type="region of interest" description="Disordered" evidence="1">
    <location>
        <begin position="707"/>
        <end position="729"/>
    </location>
</feature>
<evidence type="ECO:0008006" key="4">
    <source>
        <dbReference type="Google" id="ProtNLM"/>
    </source>
</evidence>
<gene>
    <name evidence="2" type="ORF">BDW02DRAFT_638747</name>
</gene>
<feature type="compositionally biased region" description="Pro residues" evidence="1">
    <location>
        <begin position="276"/>
        <end position="286"/>
    </location>
</feature>
<feature type="compositionally biased region" description="Basic and acidic residues" evidence="1">
    <location>
        <begin position="508"/>
        <end position="517"/>
    </location>
</feature>
<dbReference type="EMBL" id="ML975290">
    <property type="protein sequence ID" value="KAF1835203.1"/>
    <property type="molecule type" value="Genomic_DNA"/>
</dbReference>
<dbReference type="PANTHER" id="PTHR35140">
    <property type="entry name" value="MITOTIC CHECK POINT PROTEIN BFA1"/>
    <property type="match status" value="1"/>
</dbReference>
<feature type="compositionally biased region" description="Basic and acidic residues" evidence="1">
    <location>
        <begin position="553"/>
        <end position="563"/>
    </location>
</feature>
<sequence length="872" mass="94868">MAANNRSFAARIASLGSNTSKMESWDDGDFDDRSDGLLFKNATMHSLSSRMSVRSEAESQDDWQFLITPNDEPSNVSAITTAAKQAGIPIPTSVPSSALLGGSIKRLGKKKSNRKMDVDEDWGNDLELPSQVTGGLKLKTPVPRTPADAQEPEQDDDFDWGEGSLGIRFAGTRHGARGARSSSVSAMSPSLGSIMTMESEDDDLGGLVLPTEPMDFNARLEKLKKTEQLPTPDASPLPPLQLREQPPTSAPAEEPQAPSPPVAALEPSPRLDSPAAPSPRPQPKPQPVDDEDDFEHGFDFSGGEVLDSQKLTLNKNIVVKKPATKTATPHAARPATTVTFTDRPTTSRIPRPLPPMTSRTRLTPVYESGASSNNNSTRTMPTTTSAQLLRAKRSAPALRNSNLSQPPRMPFLPAGGASSQSHHVMAKSSSQAHLRRDSDPRRPQSPSMRSYSRLSGETPSRTGVRRDLAPSALVRHPPPKKLTQPQRKRNFGDGHELDLFDDLPTSATKEKQFEKVPRNVASNKTLRQQPSNSRLPMPDRMTTPLPQTPRSPPKTDHTPRFARDTAASRNAREQRLAGTRSRADGPIAPRPMSWAAQVAARSPHTSPTAHRKKGTGQKPQLIRQMTQPNTYNEKGMTYNPTLQRWEGNEEALVSFSYPNTSTTTLALTTASTPTFAPPGHPMNRTHDRSHSISHTALSTIHAAQKSFSSRAAKLAQPPAPVPAPSPPRPALISQISVPRGVQYEGRMVFDPVKMTWLKAPRPTNDLHSPSDMDEDEDPFAGLDDLKDNESVAGGNGMGGAGTPNPEDPTFVGEEFDVGPSFIRRQREEEAIWRRRVEGWVGGLRNNGEQRGGWRWAIRDFAASASAGGSPFS</sequence>
<dbReference type="GO" id="GO:1990334">
    <property type="term" value="C:Bfa1-Bub2 complex"/>
    <property type="evidence" value="ECO:0007669"/>
    <property type="project" value="InterPro"/>
</dbReference>
<dbReference type="Proteomes" id="UP000800040">
    <property type="component" value="Unassembled WGS sequence"/>
</dbReference>
<evidence type="ECO:0000256" key="1">
    <source>
        <dbReference type="SAM" id="MobiDB-lite"/>
    </source>
</evidence>
<feature type="compositionally biased region" description="Acidic residues" evidence="1">
    <location>
        <begin position="150"/>
        <end position="160"/>
    </location>
</feature>
<dbReference type="AlphaFoldDB" id="A0A6A5KNQ8"/>
<accession>A0A6A5KNQ8</accession>
<feature type="compositionally biased region" description="Low complexity" evidence="1">
    <location>
        <begin position="444"/>
        <end position="453"/>
    </location>
</feature>
<feature type="region of interest" description="Disordered" evidence="1">
    <location>
        <begin position="135"/>
        <end position="161"/>
    </location>
</feature>
<dbReference type="GO" id="GO:0044732">
    <property type="term" value="C:mitotic spindle pole body"/>
    <property type="evidence" value="ECO:0007669"/>
    <property type="project" value="TreeGrafter"/>
</dbReference>
<evidence type="ECO:0000313" key="2">
    <source>
        <dbReference type="EMBL" id="KAF1835203.1"/>
    </source>
</evidence>
<dbReference type="OrthoDB" id="19159at2759"/>
<feature type="compositionally biased region" description="Polar residues" evidence="1">
    <location>
        <begin position="417"/>
        <end position="432"/>
    </location>
</feature>
<evidence type="ECO:0000313" key="3">
    <source>
        <dbReference type="Proteomes" id="UP000800040"/>
    </source>
</evidence>
<feature type="region of interest" description="Disordered" evidence="1">
    <location>
        <begin position="601"/>
        <end position="620"/>
    </location>
</feature>
<dbReference type="PANTHER" id="PTHR35140:SF1">
    <property type="entry name" value="MITOTIC CHECK POINT PROTEIN BFA1"/>
    <property type="match status" value="1"/>
</dbReference>
<dbReference type="InterPro" id="IPR034586">
    <property type="entry name" value="Bfa1/Byr4"/>
</dbReference>
<feature type="region of interest" description="Disordered" evidence="1">
    <location>
        <begin position="761"/>
        <end position="807"/>
    </location>
</feature>
<feature type="region of interest" description="Disordered" evidence="1">
    <location>
        <begin position="341"/>
        <end position="589"/>
    </location>
</feature>
<keyword evidence="3" id="KW-1185">Reference proteome</keyword>
<feature type="region of interest" description="Disordered" evidence="1">
    <location>
        <begin position="224"/>
        <end position="305"/>
    </location>
</feature>
<organism evidence="2 3">
    <name type="scientific">Decorospora gaudefroyi</name>
    <dbReference type="NCBI Taxonomy" id="184978"/>
    <lineage>
        <taxon>Eukaryota</taxon>
        <taxon>Fungi</taxon>
        <taxon>Dikarya</taxon>
        <taxon>Ascomycota</taxon>
        <taxon>Pezizomycotina</taxon>
        <taxon>Dothideomycetes</taxon>
        <taxon>Pleosporomycetidae</taxon>
        <taxon>Pleosporales</taxon>
        <taxon>Pleosporineae</taxon>
        <taxon>Pleosporaceae</taxon>
        <taxon>Decorospora</taxon>
    </lineage>
</organism>
<reference evidence="2" key="1">
    <citation type="submission" date="2020-01" db="EMBL/GenBank/DDBJ databases">
        <authorList>
            <consortium name="DOE Joint Genome Institute"/>
            <person name="Haridas S."/>
            <person name="Albert R."/>
            <person name="Binder M."/>
            <person name="Bloem J."/>
            <person name="Labutti K."/>
            <person name="Salamov A."/>
            <person name="Andreopoulos B."/>
            <person name="Baker S.E."/>
            <person name="Barry K."/>
            <person name="Bills G."/>
            <person name="Bluhm B.H."/>
            <person name="Cannon C."/>
            <person name="Castanera R."/>
            <person name="Culley D.E."/>
            <person name="Daum C."/>
            <person name="Ezra D."/>
            <person name="Gonzalez J.B."/>
            <person name="Henrissat B."/>
            <person name="Kuo A."/>
            <person name="Liang C."/>
            <person name="Lipzen A."/>
            <person name="Lutzoni F."/>
            <person name="Magnuson J."/>
            <person name="Mondo S."/>
            <person name="Nolan M."/>
            <person name="Ohm R."/>
            <person name="Pangilinan J."/>
            <person name="Park H.-J."/>
            <person name="Ramirez L."/>
            <person name="Alfaro M."/>
            <person name="Sun H."/>
            <person name="Tritt A."/>
            <person name="Yoshinaga Y."/>
            <person name="Zwiers L.-H."/>
            <person name="Turgeon B.G."/>
            <person name="Goodwin S.B."/>
            <person name="Spatafora J.W."/>
            <person name="Crous P.W."/>
            <person name="Grigoriev I.V."/>
        </authorList>
    </citation>
    <scope>NUCLEOTIDE SEQUENCE</scope>
    <source>
        <strain evidence="2">P77</strain>
    </source>
</reference>
<proteinExistence type="predicted"/>
<feature type="compositionally biased region" description="Polar residues" evidence="1">
    <location>
        <begin position="520"/>
        <end position="534"/>
    </location>
</feature>
<feature type="compositionally biased region" description="Polar residues" evidence="1">
    <location>
        <begin position="369"/>
        <end position="387"/>
    </location>
</feature>
<protein>
    <recommendedName>
        <fullName evidence="4">Cytokinesis regulator</fullName>
    </recommendedName>
</protein>
<feature type="compositionally biased region" description="Low complexity" evidence="1">
    <location>
        <begin position="240"/>
        <end position="256"/>
    </location>
</feature>
<name>A0A6A5KNQ8_9PLEO</name>
<dbReference type="GO" id="GO:0031578">
    <property type="term" value="P:mitotic spindle orientation checkpoint signaling"/>
    <property type="evidence" value="ECO:0007669"/>
    <property type="project" value="TreeGrafter"/>
</dbReference>